<dbReference type="EMBL" id="CP020946">
    <property type="protein sequence ID" value="ASD65515.1"/>
    <property type="molecule type" value="Genomic_DNA"/>
</dbReference>
<sequence>MYMKHLLLFAIALMLTVPAQAVTSDRFIFDFLEQTQRSLNVINKERAAEGKRLYCEALNQEQVLLIAATASVPDITVAEFTKTVTENLKCYPVFFPPWGRKGVGGTLLNTKAYVMDVLLVQNVLKWMNEGKMPSPETPLMESYNPDFFKQFEQ</sequence>
<feature type="chain" id="PRO_5012012172" evidence="1">
    <location>
        <begin position="22"/>
        <end position="153"/>
    </location>
</feature>
<dbReference type="Proteomes" id="UP000197003">
    <property type="component" value="Chromosome"/>
</dbReference>
<evidence type="ECO:0000313" key="2">
    <source>
        <dbReference type="EMBL" id="ASD65515.1"/>
    </source>
</evidence>
<organism evidence="2 3">
    <name type="scientific">Bdellovibrio bacteriovorus</name>
    <dbReference type="NCBI Taxonomy" id="959"/>
    <lineage>
        <taxon>Bacteria</taxon>
        <taxon>Pseudomonadati</taxon>
        <taxon>Bdellovibrionota</taxon>
        <taxon>Bdellovibrionia</taxon>
        <taxon>Bdellovibrionales</taxon>
        <taxon>Pseudobdellovibrionaceae</taxon>
        <taxon>Bdellovibrio</taxon>
    </lineage>
</organism>
<feature type="signal peptide" evidence="1">
    <location>
        <begin position="1"/>
        <end position="21"/>
    </location>
</feature>
<dbReference type="AlphaFoldDB" id="A0A1Z3NDJ4"/>
<reference evidence="2 3" key="1">
    <citation type="submission" date="2017-04" db="EMBL/GenBank/DDBJ databases">
        <title>Whole genome sequence of Bdellovibrio bacteriovorus strain SSB218315.</title>
        <authorList>
            <person name="Oyedara O."/>
            <person name="Rodriguez-Perez M.A."/>
        </authorList>
    </citation>
    <scope>NUCLEOTIDE SEQUENCE [LARGE SCALE GENOMIC DNA]</scope>
    <source>
        <strain evidence="2 3">SSB218315</strain>
    </source>
</reference>
<proteinExistence type="predicted"/>
<gene>
    <name evidence="2" type="ORF">B9G79_12520</name>
</gene>
<evidence type="ECO:0000256" key="1">
    <source>
        <dbReference type="SAM" id="SignalP"/>
    </source>
</evidence>
<keyword evidence="1" id="KW-0732">Signal</keyword>
<protein>
    <submittedName>
        <fullName evidence="2">Uncharacterized protein</fullName>
    </submittedName>
</protein>
<evidence type="ECO:0000313" key="3">
    <source>
        <dbReference type="Proteomes" id="UP000197003"/>
    </source>
</evidence>
<dbReference type="OrthoDB" id="5294684at2"/>
<name>A0A1Z3NDJ4_BDEBC</name>
<accession>A0A1Z3NDJ4</accession>